<comment type="caution">
    <text evidence="2">The sequence shown here is derived from an EMBL/GenBank/DDBJ whole genome shotgun (WGS) entry which is preliminary data.</text>
</comment>
<feature type="region of interest" description="Disordered" evidence="1">
    <location>
        <begin position="1"/>
        <end position="51"/>
    </location>
</feature>
<feature type="compositionally biased region" description="Basic and acidic residues" evidence="1">
    <location>
        <begin position="28"/>
        <end position="42"/>
    </location>
</feature>
<keyword evidence="3" id="KW-1185">Reference proteome</keyword>
<accession>A0ABP0IMV3</accession>
<dbReference type="EMBL" id="CAXAMM010004372">
    <property type="protein sequence ID" value="CAK9003352.1"/>
    <property type="molecule type" value="Genomic_DNA"/>
</dbReference>
<feature type="compositionally biased region" description="Polar residues" evidence="1">
    <location>
        <begin position="9"/>
        <end position="22"/>
    </location>
</feature>
<evidence type="ECO:0000313" key="3">
    <source>
        <dbReference type="Proteomes" id="UP001642464"/>
    </source>
</evidence>
<organism evidence="2 3">
    <name type="scientific">Durusdinium trenchii</name>
    <dbReference type="NCBI Taxonomy" id="1381693"/>
    <lineage>
        <taxon>Eukaryota</taxon>
        <taxon>Sar</taxon>
        <taxon>Alveolata</taxon>
        <taxon>Dinophyceae</taxon>
        <taxon>Suessiales</taxon>
        <taxon>Symbiodiniaceae</taxon>
        <taxon>Durusdinium</taxon>
    </lineage>
</organism>
<gene>
    <name evidence="2" type="ORF">SCF082_LOCUS7702</name>
</gene>
<evidence type="ECO:0000256" key="1">
    <source>
        <dbReference type="SAM" id="MobiDB-lite"/>
    </source>
</evidence>
<reference evidence="2 3" key="1">
    <citation type="submission" date="2024-02" db="EMBL/GenBank/DDBJ databases">
        <authorList>
            <person name="Chen Y."/>
            <person name="Shah S."/>
            <person name="Dougan E. K."/>
            <person name="Thang M."/>
            <person name="Chan C."/>
        </authorList>
    </citation>
    <scope>NUCLEOTIDE SEQUENCE [LARGE SCALE GENOMIC DNA]</scope>
</reference>
<dbReference type="Proteomes" id="UP001642464">
    <property type="component" value="Unassembled WGS sequence"/>
</dbReference>
<sequence length="158" mass="16862">MPEHDVDSDTGNGQLVRLSTGQRARFSANDRRERGQQKRDGSPIEAGAGRANAGEKTIAVEVALVVIAVVALIDERRTTGEALQGVALVALGSRESGVAVGLVDFADGISNVVQFLNDSVLDFAQADDHADDEDGRNENEFSRDDEAGFVIEESTQHL</sequence>
<protein>
    <submittedName>
        <fullName evidence="2">Uncharacterized protein</fullName>
    </submittedName>
</protein>
<feature type="compositionally biased region" description="Basic and acidic residues" evidence="1">
    <location>
        <begin position="136"/>
        <end position="146"/>
    </location>
</feature>
<evidence type="ECO:0000313" key="2">
    <source>
        <dbReference type="EMBL" id="CAK9003352.1"/>
    </source>
</evidence>
<feature type="region of interest" description="Disordered" evidence="1">
    <location>
        <begin position="127"/>
        <end position="158"/>
    </location>
</feature>
<proteinExistence type="predicted"/>
<name>A0ABP0IMV3_9DINO</name>